<evidence type="ECO:0000313" key="1">
    <source>
        <dbReference type="EMBL" id="GAA47521.1"/>
    </source>
</evidence>
<dbReference type="AlphaFoldDB" id="G7Y3I4"/>
<keyword evidence="2" id="KW-1185">Reference proteome</keyword>
<accession>G7Y3I4</accession>
<evidence type="ECO:0000313" key="2">
    <source>
        <dbReference type="Proteomes" id="UP000008909"/>
    </source>
</evidence>
<reference key="2">
    <citation type="submission" date="2011-10" db="EMBL/GenBank/DDBJ databases">
        <title>The genome and transcriptome sequence of Clonorchis sinensis provide insights into the carcinogenic liver fluke.</title>
        <authorList>
            <person name="Wang X."/>
            <person name="Huang Y."/>
            <person name="Chen W."/>
            <person name="Liu H."/>
            <person name="Guo L."/>
            <person name="Chen Y."/>
            <person name="Luo F."/>
            <person name="Zhou W."/>
            <person name="Sun J."/>
            <person name="Mao Q."/>
            <person name="Liang P."/>
            <person name="Zhou C."/>
            <person name="Tian Y."/>
            <person name="Men J."/>
            <person name="Lv X."/>
            <person name="Huang L."/>
            <person name="Zhou J."/>
            <person name="Hu Y."/>
            <person name="Li R."/>
            <person name="Zhang F."/>
            <person name="Lei H."/>
            <person name="Li X."/>
            <person name="Hu X."/>
            <person name="Liang C."/>
            <person name="Xu J."/>
            <person name="Wu Z."/>
            <person name="Yu X."/>
        </authorList>
    </citation>
    <scope>NUCLEOTIDE SEQUENCE</scope>
    <source>
        <strain>Henan</strain>
    </source>
</reference>
<organism evidence="1 2">
    <name type="scientific">Clonorchis sinensis</name>
    <name type="common">Chinese liver fluke</name>
    <dbReference type="NCBI Taxonomy" id="79923"/>
    <lineage>
        <taxon>Eukaryota</taxon>
        <taxon>Metazoa</taxon>
        <taxon>Spiralia</taxon>
        <taxon>Lophotrochozoa</taxon>
        <taxon>Platyhelminthes</taxon>
        <taxon>Trematoda</taxon>
        <taxon>Digenea</taxon>
        <taxon>Opisthorchiida</taxon>
        <taxon>Opisthorchiata</taxon>
        <taxon>Opisthorchiidae</taxon>
        <taxon>Clonorchis</taxon>
    </lineage>
</organism>
<name>G7Y3I4_CLOSI</name>
<sequence length="162" mass="19118">MHKTQPFCCIVHFQKFAYRQFDGIAVGTPRVAKLVGTLLPMRETRLRDNTTCIEYQERYIDVFLIFTIQKHTNHDKFVLIIKRDWPELPACVHKLHNAKLILNTILRFDSTRTIWGYVDQGARDRFTRRIINPGQFDHRVCLCDILDYTCAQMSLGYQVARQ</sequence>
<proteinExistence type="predicted"/>
<dbReference type="Proteomes" id="UP000008909">
    <property type="component" value="Unassembled WGS sequence"/>
</dbReference>
<protein>
    <submittedName>
        <fullName evidence="1">Uncharacterized protein</fullName>
    </submittedName>
</protein>
<dbReference type="EMBL" id="DF142842">
    <property type="protein sequence ID" value="GAA47521.1"/>
    <property type="molecule type" value="Genomic_DNA"/>
</dbReference>
<reference evidence="1" key="1">
    <citation type="journal article" date="2011" name="Genome Biol.">
        <title>The draft genome of the carcinogenic human liver fluke Clonorchis sinensis.</title>
        <authorList>
            <person name="Wang X."/>
            <person name="Chen W."/>
            <person name="Huang Y."/>
            <person name="Sun J."/>
            <person name="Men J."/>
            <person name="Liu H."/>
            <person name="Luo F."/>
            <person name="Guo L."/>
            <person name="Lv X."/>
            <person name="Deng C."/>
            <person name="Zhou C."/>
            <person name="Fan Y."/>
            <person name="Li X."/>
            <person name="Huang L."/>
            <person name="Hu Y."/>
            <person name="Liang C."/>
            <person name="Hu X."/>
            <person name="Xu J."/>
            <person name="Yu X."/>
        </authorList>
    </citation>
    <scope>NUCLEOTIDE SEQUENCE [LARGE SCALE GENOMIC DNA]</scope>
    <source>
        <strain evidence="1">Henan</strain>
    </source>
</reference>
<gene>
    <name evidence="1" type="ORF">CLF_100464</name>
</gene>